<dbReference type="InterPro" id="IPR007060">
    <property type="entry name" value="FtsL/DivIC"/>
</dbReference>
<keyword evidence="2" id="KW-0472">Membrane</keyword>
<keyword evidence="2" id="KW-0812">Transmembrane</keyword>
<gene>
    <name evidence="3" type="ORF">LZ24_00279</name>
</gene>
<dbReference type="AlphaFoldDB" id="A0A562S7W5"/>
<accession>A0A562S7W5</accession>
<feature type="transmembrane region" description="Helical" evidence="2">
    <location>
        <begin position="6"/>
        <end position="28"/>
    </location>
</feature>
<organism evidence="3 4">
    <name type="scientific">Desulfobotulus alkaliphilus</name>
    <dbReference type="NCBI Taxonomy" id="622671"/>
    <lineage>
        <taxon>Bacteria</taxon>
        <taxon>Pseudomonadati</taxon>
        <taxon>Thermodesulfobacteriota</taxon>
        <taxon>Desulfobacteria</taxon>
        <taxon>Desulfobacterales</taxon>
        <taxon>Desulfobacteraceae</taxon>
        <taxon>Desulfobotulus</taxon>
    </lineage>
</organism>
<feature type="coiled-coil region" evidence="1">
    <location>
        <begin position="30"/>
        <end position="64"/>
    </location>
</feature>
<dbReference type="RefSeq" id="WP_186442857.1">
    <property type="nucleotide sequence ID" value="NZ_VLLC01000001.1"/>
</dbReference>
<dbReference type="Proteomes" id="UP000318307">
    <property type="component" value="Unassembled WGS sequence"/>
</dbReference>
<proteinExistence type="predicted"/>
<dbReference type="Pfam" id="PF04977">
    <property type="entry name" value="DivIC"/>
    <property type="match status" value="1"/>
</dbReference>
<sequence length="102" mass="12376">MKLFIFYGIWLFISVFGVYALLGSDGYFDYRNLLQQYREVEEEKRVLEAKRADLLRRVYRLQNDWKYIEAVAREQLLMVPEDAMVYHFRETGSMEERASFFP</sequence>
<reference evidence="3 4" key="1">
    <citation type="submission" date="2019-07" db="EMBL/GenBank/DDBJ databases">
        <title>Genome sequencing of 100 strains of the haloalkaliphilic chemolithoautotrophic sulfur-oxidizing bacterium Thioalkalivibrio.</title>
        <authorList>
            <person name="Muyzer G."/>
        </authorList>
    </citation>
    <scope>NUCLEOTIDE SEQUENCE [LARGE SCALE GENOMIC DNA]</scope>
    <source>
        <strain evidence="3 4">ASO4-4</strain>
    </source>
</reference>
<protein>
    <submittedName>
        <fullName evidence="3">Septum formation initiator</fullName>
    </submittedName>
</protein>
<evidence type="ECO:0000256" key="2">
    <source>
        <dbReference type="SAM" id="Phobius"/>
    </source>
</evidence>
<dbReference type="EMBL" id="VLLC01000001">
    <property type="protein sequence ID" value="TWI77469.1"/>
    <property type="molecule type" value="Genomic_DNA"/>
</dbReference>
<keyword evidence="2" id="KW-1133">Transmembrane helix</keyword>
<comment type="caution">
    <text evidence="3">The sequence shown here is derived from an EMBL/GenBank/DDBJ whole genome shotgun (WGS) entry which is preliminary data.</text>
</comment>
<evidence type="ECO:0000313" key="4">
    <source>
        <dbReference type="Proteomes" id="UP000318307"/>
    </source>
</evidence>
<evidence type="ECO:0000313" key="3">
    <source>
        <dbReference type="EMBL" id="TWI77469.1"/>
    </source>
</evidence>
<evidence type="ECO:0000256" key="1">
    <source>
        <dbReference type="SAM" id="Coils"/>
    </source>
</evidence>
<name>A0A562S7W5_9BACT</name>
<keyword evidence="4" id="KW-1185">Reference proteome</keyword>
<keyword evidence="1" id="KW-0175">Coiled coil</keyword>